<organism evidence="1 2">
    <name type="scientific">Entomophthora muscae</name>
    <dbReference type="NCBI Taxonomy" id="34485"/>
    <lineage>
        <taxon>Eukaryota</taxon>
        <taxon>Fungi</taxon>
        <taxon>Fungi incertae sedis</taxon>
        <taxon>Zoopagomycota</taxon>
        <taxon>Entomophthoromycotina</taxon>
        <taxon>Entomophthoromycetes</taxon>
        <taxon>Entomophthorales</taxon>
        <taxon>Entomophthoraceae</taxon>
        <taxon>Entomophthora</taxon>
    </lineage>
</organism>
<sequence>MLPSTPTCTPWLLTGLVLMALNAYFPWLSPVSSLWSPLQATVPVLHWTASWWFVLPGWEPNLVSLAPLSHTKRLITDGGPKLVGHVVKAYCIKNAL</sequence>
<name>A0ACC2RHP2_9FUNG</name>
<dbReference type="Proteomes" id="UP001165960">
    <property type="component" value="Unassembled WGS sequence"/>
</dbReference>
<gene>
    <name evidence="1" type="ORF">DSO57_1023138</name>
</gene>
<evidence type="ECO:0000313" key="2">
    <source>
        <dbReference type="Proteomes" id="UP001165960"/>
    </source>
</evidence>
<protein>
    <submittedName>
        <fullName evidence="1">Uncharacterized protein</fullName>
    </submittedName>
</protein>
<reference evidence="1" key="1">
    <citation type="submission" date="2022-04" db="EMBL/GenBank/DDBJ databases">
        <title>Genome of the entomopathogenic fungus Entomophthora muscae.</title>
        <authorList>
            <person name="Elya C."/>
            <person name="Lovett B.R."/>
            <person name="Lee E."/>
            <person name="Macias A.M."/>
            <person name="Hajek A.E."/>
            <person name="De Bivort B.L."/>
            <person name="Kasson M.T."/>
            <person name="De Fine Licht H.H."/>
            <person name="Stajich J.E."/>
        </authorList>
    </citation>
    <scope>NUCLEOTIDE SEQUENCE</scope>
    <source>
        <strain evidence="1">Berkeley</strain>
    </source>
</reference>
<keyword evidence="2" id="KW-1185">Reference proteome</keyword>
<evidence type="ECO:0000313" key="1">
    <source>
        <dbReference type="EMBL" id="KAJ9049564.1"/>
    </source>
</evidence>
<accession>A0ACC2RHP2</accession>
<dbReference type="EMBL" id="QTSX02007219">
    <property type="protein sequence ID" value="KAJ9049564.1"/>
    <property type="molecule type" value="Genomic_DNA"/>
</dbReference>
<proteinExistence type="predicted"/>
<comment type="caution">
    <text evidence="1">The sequence shown here is derived from an EMBL/GenBank/DDBJ whole genome shotgun (WGS) entry which is preliminary data.</text>
</comment>